<comment type="similarity">
    <text evidence="2">Belongs to the UQCRH/QCR6 family.</text>
</comment>
<reference evidence="11 12" key="1">
    <citation type="submission" date="2016-09" db="EMBL/GenBank/DDBJ databases">
        <title>Extensive genetic diversity and differential bi-allelic expression allows diatom success in the polar Southern Ocean.</title>
        <authorList>
            <consortium name="DOE Joint Genome Institute"/>
            <person name="Mock T."/>
            <person name="Otillar R.P."/>
            <person name="Strauss J."/>
            <person name="Dupont C."/>
            <person name="Frickenhaus S."/>
            <person name="Maumus F."/>
            <person name="Mcmullan M."/>
            <person name="Sanges R."/>
            <person name="Schmutz J."/>
            <person name="Toseland A."/>
            <person name="Valas R."/>
            <person name="Veluchamy A."/>
            <person name="Ward B.J."/>
            <person name="Allen A."/>
            <person name="Barry K."/>
            <person name="Falciatore A."/>
            <person name="Ferrante M."/>
            <person name="Fortunato A.E."/>
            <person name="Gloeckner G."/>
            <person name="Gruber A."/>
            <person name="Hipkin R."/>
            <person name="Janech M."/>
            <person name="Kroth P."/>
            <person name="Leese F."/>
            <person name="Lindquist E."/>
            <person name="Lyon B.R."/>
            <person name="Martin J."/>
            <person name="Mayer C."/>
            <person name="Parker M."/>
            <person name="Quesneville H."/>
            <person name="Raymond J."/>
            <person name="Uhlig C."/>
            <person name="Valentin K.U."/>
            <person name="Worden A.Z."/>
            <person name="Armbrust E.V."/>
            <person name="Bowler C."/>
            <person name="Green B."/>
            <person name="Moulton V."/>
            <person name="Van Oosterhout C."/>
            <person name="Grigoriev I."/>
        </authorList>
    </citation>
    <scope>NUCLEOTIDE SEQUENCE [LARGE SCALE GENOMIC DNA]</scope>
    <source>
        <strain evidence="11 12">CCMP1102</strain>
    </source>
</reference>
<sequence length="67" mass="7643">DNEPVDKMAEIRRLCIPTCPKPLANYEACKDRIKGKTDGTSCEIWYYELHHCVDICVAPKIFAATQE</sequence>
<feature type="domain" description="Ubiquinol-cytochrome C reductase hinge" evidence="10">
    <location>
        <begin position="6"/>
        <end position="64"/>
    </location>
</feature>
<dbReference type="InterPro" id="IPR023184">
    <property type="entry name" value="Ubol_cytC_Rdtase_hinge_dom"/>
</dbReference>
<evidence type="ECO:0000313" key="11">
    <source>
        <dbReference type="EMBL" id="OEU11818.1"/>
    </source>
</evidence>
<evidence type="ECO:0000256" key="2">
    <source>
        <dbReference type="ARBA" id="ARBA00006498"/>
    </source>
</evidence>
<keyword evidence="7" id="KW-0496">Mitochondrion</keyword>
<organism evidence="11 12">
    <name type="scientific">Fragilariopsis cylindrus CCMP1102</name>
    <dbReference type="NCBI Taxonomy" id="635003"/>
    <lineage>
        <taxon>Eukaryota</taxon>
        <taxon>Sar</taxon>
        <taxon>Stramenopiles</taxon>
        <taxon>Ochrophyta</taxon>
        <taxon>Bacillariophyta</taxon>
        <taxon>Bacillariophyceae</taxon>
        <taxon>Bacillariophycidae</taxon>
        <taxon>Bacillariales</taxon>
        <taxon>Bacillariaceae</taxon>
        <taxon>Fragilariopsis</taxon>
    </lineage>
</organism>
<evidence type="ECO:0000256" key="7">
    <source>
        <dbReference type="ARBA" id="ARBA00023128"/>
    </source>
</evidence>
<name>A0A1E7F0Q8_9STRA</name>
<dbReference type="EMBL" id="KV784366">
    <property type="protein sequence ID" value="OEU11818.1"/>
    <property type="molecule type" value="Genomic_DNA"/>
</dbReference>
<evidence type="ECO:0000259" key="10">
    <source>
        <dbReference type="Pfam" id="PF02320"/>
    </source>
</evidence>
<keyword evidence="6" id="KW-0249">Electron transport</keyword>
<keyword evidence="12" id="KW-1185">Reference proteome</keyword>
<keyword evidence="8" id="KW-0472">Membrane</keyword>
<keyword evidence="9" id="KW-1015">Disulfide bond</keyword>
<evidence type="ECO:0000256" key="1">
    <source>
        <dbReference type="ARBA" id="ARBA00004137"/>
    </source>
</evidence>
<evidence type="ECO:0000256" key="3">
    <source>
        <dbReference type="ARBA" id="ARBA00022448"/>
    </source>
</evidence>
<dbReference type="GO" id="GO:0006122">
    <property type="term" value="P:mitochondrial electron transport, ubiquinol to cytochrome c"/>
    <property type="evidence" value="ECO:0007669"/>
    <property type="project" value="InterPro"/>
</dbReference>
<evidence type="ECO:0000256" key="5">
    <source>
        <dbReference type="ARBA" id="ARBA00022792"/>
    </source>
</evidence>
<dbReference type="PANTHER" id="PTHR15336">
    <property type="entry name" value="UBIQUINOL-CYTOCHROME C REDUCTASE COMPLEX 7.8 KDA PROTEIN"/>
    <property type="match status" value="1"/>
</dbReference>
<dbReference type="GO" id="GO:0005743">
    <property type="term" value="C:mitochondrial inner membrane"/>
    <property type="evidence" value="ECO:0007669"/>
    <property type="project" value="UniProtKB-SubCell"/>
</dbReference>
<dbReference type="Gene3D" id="1.10.287.20">
    <property type="entry name" value="Ubiquinol-cytochrome C reductase hinge domain"/>
    <property type="match status" value="1"/>
</dbReference>
<dbReference type="Pfam" id="PF02320">
    <property type="entry name" value="UCR_hinge"/>
    <property type="match status" value="1"/>
</dbReference>
<dbReference type="OrthoDB" id="405848at2759"/>
<dbReference type="SUPFAM" id="SSF81531">
    <property type="entry name" value="Non-heme 11 kDa protein of cytochrome bc1 complex (Ubiquinol-cytochrome c reductase)"/>
    <property type="match status" value="1"/>
</dbReference>
<comment type="subcellular location">
    <subcellularLocation>
        <location evidence="1">Mitochondrion inner membrane</location>
        <topology evidence="1">Peripheral membrane protein</topology>
        <orientation evidence="1">Intermembrane side</orientation>
    </subcellularLocation>
</comment>
<proteinExistence type="inferred from homology"/>
<dbReference type="InterPro" id="IPR036811">
    <property type="entry name" value="Ubol_cytC_Rdtase_hinge_dom_sf"/>
</dbReference>
<gene>
    <name evidence="11" type="ORF">FRACYDRAFT_192057</name>
</gene>
<keyword evidence="4" id="KW-0679">Respiratory chain</keyword>
<dbReference type="InParanoid" id="A0A1E7F0Q8"/>
<dbReference type="FunCoup" id="A0A1E7F0Q8">
    <property type="interactions" value="34"/>
</dbReference>
<keyword evidence="5" id="KW-0999">Mitochondrion inner membrane</keyword>
<protein>
    <submittedName>
        <fullName evidence="11">Putative ubiquinol-cytochrome C reductase complex 7.8 kDa protein</fullName>
    </submittedName>
</protein>
<feature type="non-terminal residue" evidence="11">
    <location>
        <position position="1"/>
    </location>
</feature>
<dbReference type="AlphaFoldDB" id="A0A1E7F0Q8"/>
<evidence type="ECO:0000256" key="4">
    <source>
        <dbReference type="ARBA" id="ARBA00022660"/>
    </source>
</evidence>
<dbReference type="PANTHER" id="PTHR15336:SF0">
    <property type="entry name" value="CYTOCHROME B-C1 COMPLEX SUBUNIT 6, MITOCHONDRIAL"/>
    <property type="match status" value="1"/>
</dbReference>
<dbReference type="FunFam" id="1.10.287.20:FF:000001">
    <property type="entry name" value="Cytochrome b-c1 complex subunit 6"/>
    <property type="match status" value="1"/>
</dbReference>
<keyword evidence="3" id="KW-0813">Transport</keyword>
<evidence type="ECO:0000313" key="12">
    <source>
        <dbReference type="Proteomes" id="UP000095751"/>
    </source>
</evidence>
<evidence type="ECO:0000256" key="8">
    <source>
        <dbReference type="ARBA" id="ARBA00023136"/>
    </source>
</evidence>
<dbReference type="KEGG" id="fcy:FRACYDRAFT_192057"/>
<evidence type="ECO:0000256" key="6">
    <source>
        <dbReference type="ARBA" id="ARBA00022982"/>
    </source>
</evidence>
<dbReference type="InterPro" id="IPR003422">
    <property type="entry name" value="Cyt_b-c1_6"/>
</dbReference>
<accession>A0A1E7F0Q8</accession>
<dbReference type="Proteomes" id="UP000095751">
    <property type="component" value="Unassembled WGS sequence"/>
</dbReference>
<evidence type="ECO:0000256" key="9">
    <source>
        <dbReference type="ARBA" id="ARBA00023157"/>
    </source>
</evidence>